<evidence type="ECO:0000313" key="2">
    <source>
        <dbReference type="EMBL" id="KAH3677249.1"/>
    </source>
</evidence>
<reference evidence="2" key="1">
    <citation type="journal article" date="2021" name="Open Biol.">
        <title>Shared evolutionary footprints suggest mitochondrial oxidative damage underlies multiple complex I losses in fungi.</title>
        <authorList>
            <person name="Schikora-Tamarit M.A."/>
            <person name="Marcet-Houben M."/>
            <person name="Nosek J."/>
            <person name="Gabaldon T."/>
        </authorList>
    </citation>
    <scope>NUCLEOTIDE SEQUENCE</scope>
    <source>
        <strain evidence="2">CBS2887</strain>
    </source>
</reference>
<proteinExistence type="predicted"/>
<keyword evidence="1" id="KW-0472">Membrane</keyword>
<name>A0A9P8PTZ2_WICPI</name>
<dbReference type="Proteomes" id="UP000774326">
    <property type="component" value="Unassembled WGS sequence"/>
</dbReference>
<evidence type="ECO:0000256" key="1">
    <source>
        <dbReference type="SAM" id="Phobius"/>
    </source>
</evidence>
<keyword evidence="1" id="KW-0812">Transmembrane</keyword>
<evidence type="ECO:0000313" key="3">
    <source>
        <dbReference type="Proteomes" id="UP000774326"/>
    </source>
</evidence>
<sequence>MKDPMKSPTTEVIKVMRRVNSSQLPFPQILPPLTDELSILKFKPFKESFKSFSTLEFRPADILPPVKLADKTPGIPEDCFSLRWNCSSLTHPFGKKVGYEMQQRSSVGHQMGYLGIVGLTGDAVAYSAVVVAVVVIAAAVEAFAPYLKV</sequence>
<protein>
    <submittedName>
        <fullName evidence="2">Uncharacterized protein</fullName>
    </submittedName>
</protein>
<reference evidence="2" key="2">
    <citation type="submission" date="2021-01" db="EMBL/GenBank/DDBJ databases">
        <authorList>
            <person name="Schikora-Tamarit M.A."/>
        </authorList>
    </citation>
    <scope>NUCLEOTIDE SEQUENCE</scope>
    <source>
        <strain evidence="2">CBS2887</strain>
    </source>
</reference>
<accession>A0A9P8PTZ2</accession>
<organism evidence="2 3">
    <name type="scientific">Wickerhamomyces pijperi</name>
    <name type="common">Yeast</name>
    <name type="synonym">Pichia pijperi</name>
    <dbReference type="NCBI Taxonomy" id="599730"/>
    <lineage>
        <taxon>Eukaryota</taxon>
        <taxon>Fungi</taxon>
        <taxon>Dikarya</taxon>
        <taxon>Ascomycota</taxon>
        <taxon>Saccharomycotina</taxon>
        <taxon>Saccharomycetes</taxon>
        <taxon>Phaffomycetales</taxon>
        <taxon>Wickerhamomycetaceae</taxon>
        <taxon>Wickerhamomyces</taxon>
    </lineage>
</organism>
<feature type="transmembrane region" description="Helical" evidence="1">
    <location>
        <begin position="111"/>
        <end position="140"/>
    </location>
</feature>
<gene>
    <name evidence="2" type="ORF">WICPIJ_009016</name>
</gene>
<comment type="caution">
    <text evidence="2">The sequence shown here is derived from an EMBL/GenBank/DDBJ whole genome shotgun (WGS) entry which is preliminary data.</text>
</comment>
<dbReference type="AlphaFoldDB" id="A0A9P8PTZ2"/>
<keyword evidence="3" id="KW-1185">Reference proteome</keyword>
<dbReference type="EMBL" id="JAEUBG010005182">
    <property type="protein sequence ID" value="KAH3677249.1"/>
    <property type="molecule type" value="Genomic_DNA"/>
</dbReference>
<keyword evidence="1" id="KW-1133">Transmembrane helix</keyword>